<keyword evidence="2" id="KW-1185">Reference proteome</keyword>
<proteinExistence type="predicted"/>
<dbReference type="Proteomes" id="UP001206548">
    <property type="component" value="Unassembled WGS sequence"/>
</dbReference>
<evidence type="ECO:0008006" key="3">
    <source>
        <dbReference type="Google" id="ProtNLM"/>
    </source>
</evidence>
<sequence length="85" mass="9751">MANNILPIEVDEDLVLSVRAICAELGVELEDLVNDYLDFVTGIEDSVIDQVKKFSNEHEKAEWLAKHYFDVRANQLNHMVCKKDC</sequence>
<evidence type="ECO:0000313" key="2">
    <source>
        <dbReference type="Proteomes" id="UP001206548"/>
    </source>
</evidence>
<name>A0ABT2F515_9STRE</name>
<organism evidence="1 2">
    <name type="scientific">Streptococcus sciuri</name>
    <dbReference type="NCBI Taxonomy" id="2973939"/>
    <lineage>
        <taxon>Bacteria</taxon>
        <taxon>Bacillati</taxon>
        <taxon>Bacillota</taxon>
        <taxon>Bacilli</taxon>
        <taxon>Lactobacillales</taxon>
        <taxon>Streptococcaceae</taxon>
        <taxon>Streptococcus</taxon>
    </lineage>
</organism>
<evidence type="ECO:0000313" key="1">
    <source>
        <dbReference type="EMBL" id="MCS4487529.1"/>
    </source>
</evidence>
<accession>A0ABT2F515</accession>
<protein>
    <recommendedName>
        <fullName evidence="3">Toxin-antitoxin system, antitoxin component, ribbon-helix-helix domain protein</fullName>
    </recommendedName>
</protein>
<reference evidence="1 2" key="1">
    <citation type="journal article" date="2023" name="Int. J. Syst. Evol. Microbiol.">
        <title>Streptococcus sciuri sp. nov., Staphylococcus marylandisciuri sp. nov. and Staphylococcus americanisciuri sp. nov., isolated from faeces of eastern grey squirrel (Sciurus carolinensis).</title>
        <authorList>
            <person name="Volokhov D.V."/>
            <person name="Zagorodnyaya T.A."/>
            <person name="Furtak V.A."/>
            <person name="Nattanmai G."/>
            <person name="Randall L."/>
            <person name="Jose S."/>
            <person name="Gao Y."/>
            <person name="Eisenberg T."/>
            <person name="Delmonte P."/>
            <person name="Blom J."/>
            <person name="Mitchell K.K."/>
        </authorList>
    </citation>
    <scope>NUCLEOTIDE SEQUENCE [LARGE SCALE GENOMIC DNA]</scope>
    <source>
        <strain evidence="1 2">SQ9-PEA</strain>
    </source>
</reference>
<dbReference type="EMBL" id="JANUXX010000001">
    <property type="protein sequence ID" value="MCS4487529.1"/>
    <property type="molecule type" value="Genomic_DNA"/>
</dbReference>
<comment type="caution">
    <text evidence="1">The sequence shown here is derived from an EMBL/GenBank/DDBJ whole genome shotgun (WGS) entry which is preliminary data.</text>
</comment>
<dbReference type="RefSeq" id="WP_259136642.1">
    <property type="nucleotide sequence ID" value="NZ_JANUXX010000001.1"/>
</dbReference>
<gene>
    <name evidence="1" type="ORF">NXS10_00845</name>
</gene>